<dbReference type="InterPro" id="IPR004360">
    <property type="entry name" value="Glyas_Fos-R_dOase_dom"/>
</dbReference>
<protein>
    <submittedName>
        <fullName evidence="3">FosX/FosE/FosI family fosfomycin resistance thiol transferase</fullName>
    </submittedName>
</protein>
<dbReference type="InterPro" id="IPR029068">
    <property type="entry name" value="Glyas_Bleomycin-R_OHBP_Dase"/>
</dbReference>
<dbReference type="Proteomes" id="UP000523362">
    <property type="component" value="Unassembled WGS sequence"/>
</dbReference>
<evidence type="ECO:0000313" key="4">
    <source>
        <dbReference type="Proteomes" id="UP000523362"/>
    </source>
</evidence>
<gene>
    <name evidence="3" type="primary">fosX</name>
    <name evidence="3" type="ORF">HB897_13045</name>
</gene>
<dbReference type="NCBIfam" id="NF000222">
    <property type="entry name" value="FosX"/>
    <property type="match status" value="1"/>
</dbReference>
<dbReference type="PANTHER" id="PTHR36113">
    <property type="entry name" value="LYASE, PUTATIVE-RELATED-RELATED"/>
    <property type="match status" value="1"/>
</dbReference>
<accession>A0A7X1C7E4</accession>
<dbReference type="AlphaFoldDB" id="A0A7X1C7E4"/>
<keyword evidence="1" id="KW-0479">Metal-binding</keyword>
<dbReference type="InterPro" id="IPR051332">
    <property type="entry name" value="Fosfomycin_Res_Enzymes"/>
</dbReference>
<evidence type="ECO:0000256" key="1">
    <source>
        <dbReference type="ARBA" id="ARBA00022723"/>
    </source>
</evidence>
<comment type="caution">
    <text evidence="3">The sequence shown here is derived from an EMBL/GenBank/DDBJ whole genome shotgun (WGS) entry which is preliminary data.</text>
</comment>
<dbReference type="InterPro" id="IPR037523">
    <property type="entry name" value="VOC_core"/>
</dbReference>
<evidence type="ECO:0000259" key="2">
    <source>
        <dbReference type="PROSITE" id="PS51819"/>
    </source>
</evidence>
<dbReference type="EMBL" id="JAARRG010000012">
    <property type="protein sequence ID" value="MBC1487156.1"/>
    <property type="molecule type" value="Genomic_DNA"/>
</dbReference>
<name>A0A7X1C7E4_LISSE</name>
<reference evidence="3 4" key="1">
    <citation type="submission" date="2020-03" db="EMBL/GenBank/DDBJ databases">
        <title>Soil Listeria distribution.</title>
        <authorList>
            <person name="Liao J."/>
            <person name="Wiedmann M."/>
        </authorList>
    </citation>
    <scope>NUCLEOTIDE SEQUENCE [LARGE SCALE GENOMIC DNA]</scope>
    <source>
        <strain evidence="3 4">FSL L7-1560</strain>
    </source>
</reference>
<keyword evidence="3" id="KW-0808">Transferase</keyword>
<dbReference type="GO" id="GO:0046872">
    <property type="term" value="F:metal ion binding"/>
    <property type="evidence" value="ECO:0007669"/>
    <property type="project" value="UniProtKB-KW"/>
</dbReference>
<dbReference type="GO" id="GO:0016740">
    <property type="term" value="F:transferase activity"/>
    <property type="evidence" value="ECO:0007669"/>
    <property type="project" value="UniProtKB-KW"/>
</dbReference>
<dbReference type="Gene3D" id="3.10.180.10">
    <property type="entry name" value="2,3-Dihydroxybiphenyl 1,2-Dioxygenase, domain 1"/>
    <property type="match status" value="1"/>
</dbReference>
<feature type="domain" description="VOC" evidence="2">
    <location>
        <begin position="4"/>
        <end position="122"/>
    </location>
</feature>
<dbReference type="Pfam" id="PF00903">
    <property type="entry name" value="Glyoxalase"/>
    <property type="match status" value="1"/>
</dbReference>
<dbReference type="PANTHER" id="PTHR36113:SF6">
    <property type="entry name" value="FOSFOMYCIN RESISTANCE PROTEIN FOSX"/>
    <property type="match status" value="1"/>
</dbReference>
<dbReference type="SUPFAM" id="SSF54593">
    <property type="entry name" value="Glyoxalase/Bleomycin resistance protein/Dihydroxybiphenyl dioxygenase"/>
    <property type="match status" value="1"/>
</dbReference>
<organism evidence="3 4">
    <name type="scientific">Listeria seeligeri</name>
    <dbReference type="NCBI Taxonomy" id="1640"/>
    <lineage>
        <taxon>Bacteria</taxon>
        <taxon>Bacillati</taxon>
        <taxon>Bacillota</taxon>
        <taxon>Bacilli</taxon>
        <taxon>Bacillales</taxon>
        <taxon>Listeriaceae</taxon>
        <taxon>Listeria</taxon>
    </lineage>
</organism>
<dbReference type="RefSeq" id="WP_014093062.1">
    <property type="nucleotide sequence ID" value="NZ_JAARRG010000012.1"/>
</dbReference>
<dbReference type="PROSITE" id="PS51819">
    <property type="entry name" value="VOC"/>
    <property type="match status" value="1"/>
</dbReference>
<evidence type="ECO:0000313" key="3">
    <source>
        <dbReference type="EMBL" id="MBC1487156.1"/>
    </source>
</evidence>
<proteinExistence type="predicted"/>
<sequence length="135" mass="15657">MVSGLSHITLVVQDLERTTTFLKNIFDAEEIYASGEATFSLSKEKFFMIAGLWVCIMEGDSLQERTYNHIAFEVQDDEIEEYLRRIEAVGAEVRPARTRVAGEGQSIYFYDFDNHLFELHAGTLQERLYQYKSKK</sequence>